<proteinExistence type="predicted"/>
<keyword evidence="2" id="KW-1185">Reference proteome</keyword>
<dbReference type="EMBL" id="CP002046">
    <property type="protein sequence ID" value="EAP88573.1"/>
    <property type="molecule type" value="Genomic_DNA"/>
</dbReference>
<dbReference type="AlphaFoldDB" id="A3U8K6"/>
<name>A3U8K6_CROAH</name>
<evidence type="ECO:0000313" key="2">
    <source>
        <dbReference type="Proteomes" id="UP000002297"/>
    </source>
</evidence>
<dbReference type="InterPro" id="IPR025427">
    <property type="entry name" value="DUF4160"/>
</dbReference>
<protein>
    <recommendedName>
        <fullName evidence="3">DUF4160 domain-containing protein</fullName>
    </recommendedName>
</protein>
<dbReference type="eggNOG" id="ENOG50348ND">
    <property type="taxonomic scope" value="Bacteria"/>
</dbReference>
<reference evidence="1 2" key="1">
    <citation type="journal article" date="2010" name="J. Bacteriol.">
        <title>The complete genome sequence of Croceibacter atlanticus HTCC2559T.</title>
        <authorList>
            <person name="Oh H.M."/>
            <person name="Kang I."/>
            <person name="Ferriera S."/>
            <person name="Giovannoni S.J."/>
            <person name="Cho J.C."/>
        </authorList>
    </citation>
    <scope>NUCLEOTIDE SEQUENCE [LARGE SCALE GENOMIC DNA]</scope>
    <source>
        <strain evidence="2">ATCC BAA-628 / HTCC2559 / KCTC 12090</strain>
    </source>
</reference>
<sequence>MATLVNILEDLLNQYWNTSGDNIELILENSNSNIKERVKTINNLEIIIYSNDHNPPHFHVKSKDLKINAKFLISNGELISGTMKRKDLKKIETFYSSPKTQFLLNKIWSKKDLNK</sequence>
<evidence type="ECO:0000313" key="1">
    <source>
        <dbReference type="EMBL" id="EAP88573.1"/>
    </source>
</evidence>
<dbReference type="OrthoDB" id="122670at2"/>
<dbReference type="HOGENOM" id="CLU_2104925_0_0_10"/>
<dbReference type="RefSeq" id="WP_013187241.1">
    <property type="nucleotide sequence ID" value="NC_014230.1"/>
</dbReference>
<dbReference type="STRING" id="216432.CA2559_07420"/>
<organism evidence="1 2">
    <name type="scientific">Croceibacter atlanticus (strain ATCC BAA-628 / JCM 21780 / CIP 108009 / IAM 15332 / KCTC 12090 / HTCC2559)</name>
    <dbReference type="NCBI Taxonomy" id="216432"/>
    <lineage>
        <taxon>Bacteria</taxon>
        <taxon>Pseudomonadati</taxon>
        <taxon>Bacteroidota</taxon>
        <taxon>Flavobacteriia</taxon>
        <taxon>Flavobacteriales</taxon>
        <taxon>Flavobacteriaceae</taxon>
        <taxon>Croceibacter</taxon>
    </lineage>
</organism>
<dbReference type="GeneID" id="89453256"/>
<gene>
    <name evidence="1" type="ordered locus">CA2559_07420</name>
</gene>
<dbReference type="Proteomes" id="UP000002297">
    <property type="component" value="Chromosome"/>
</dbReference>
<dbReference type="Pfam" id="PF13711">
    <property type="entry name" value="DUF4160"/>
    <property type="match status" value="1"/>
</dbReference>
<accession>A3U8K6</accession>
<dbReference type="KEGG" id="cat:CA2559_07420"/>
<evidence type="ECO:0008006" key="3">
    <source>
        <dbReference type="Google" id="ProtNLM"/>
    </source>
</evidence>